<dbReference type="Proteomes" id="UP000828390">
    <property type="component" value="Unassembled WGS sequence"/>
</dbReference>
<evidence type="ECO:0000256" key="1">
    <source>
        <dbReference type="SAM" id="MobiDB-lite"/>
    </source>
</evidence>
<feature type="compositionally biased region" description="Basic and acidic residues" evidence="1">
    <location>
        <begin position="298"/>
        <end position="313"/>
    </location>
</feature>
<dbReference type="PANTHER" id="PTHR13528">
    <property type="entry name" value="39S RIBOSOMAL PROTEIN L28, MITOCHONDRIAL"/>
    <property type="match status" value="1"/>
</dbReference>
<feature type="region of interest" description="Disordered" evidence="1">
    <location>
        <begin position="295"/>
        <end position="334"/>
    </location>
</feature>
<sequence length="334" mass="39401">MPIRNHFPIFHKLKQAAYTYVWTDKCERLLPKHYKERCLNFMMKDPEAVHWIPDPRKYEYNKDGLLQKVQNHPILVKYPVQCNQGLWGGEGVVQCFTKPITGRRNRDDNMCRMPKFYAPVLTERKLYSEILDKWFEIPCTNRAMDLIDDAFGLDYYVLQTHERHLNSKLAMDLRRKMLITLATESQRTNLTLVRQKILKRYEKFMIPLEEAEWVGLSIREALEKAEQEEESRRDTTPLKYLLADKYRQEYKEFKLQGPKPMEKKLTPSISLKDFGRAVKDYIKIQDVFYAATNQSGVREARRPTNLGSERHGDQPIWGPRGTATNQSGVRESHS</sequence>
<gene>
    <name evidence="2" type="ORF">DPMN_109947</name>
</gene>
<feature type="compositionally biased region" description="Polar residues" evidence="1">
    <location>
        <begin position="322"/>
        <end position="334"/>
    </location>
</feature>
<evidence type="ECO:0000313" key="3">
    <source>
        <dbReference type="Proteomes" id="UP000828390"/>
    </source>
</evidence>
<organism evidence="2 3">
    <name type="scientific">Dreissena polymorpha</name>
    <name type="common">Zebra mussel</name>
    <name type="synonym">Mytilus polymorpha</name>
    <dbReference type="NCBI Taxonomy" id="45954"/>
    <lineage>
        <taxon>Eukaryota</taxon>
        <taxon>Metazoa</taxon>
        <taxon>Spiralia</taxon>
        <taxon>Lophotrochozoa</taxon>
        <taxon>Mollusca</taxon>
        <taxon>Bivalvia</taxon>
        <taxon>Autobranchia</taxon>
        <taxon>Heteroconchia</taxon>
        <taxon>Euheterodonta</taxon>
        <taxon>Imparidentia</taxon>
        <taxon>Neoheterodontei</taxon>
        <taxon>Myida</taxon>
        <taxon>Dreissenoidea</taxon>
        <taxon>Dreissenidae</taxon>
        <taxon>Dreissena</taxon>
    </lineage>
</organism>
<dbReference type="AlphaFoldDB" id="A0A9D4KBN7"/>
<accession>A0A9D4KBN7</accession>
<dbReference type="EMBL" id="JAIWYP010000004">
    <property type="protein sequence ID" value="KAH3836575.1"/>
    <property type="molecule type" value="Genomic_DNA"/>
</dbReference>
<evidence type="ECO:0008006" key="4">
    <source>
        <dbReference type="Google" id="ProtNLM"/>
    </source>
</evidence>
<keyword evidence="3" id="KW-1185">Reference proteome</keyword>
<evidence type="ECO:0000313" key="2">
    <source>
        <dbReference type="EMBL" id="KAH3836575.1"/>
    </source>
</evidence>
<comment type="caution">
    <text evidence="2">The sequence shown here is derived from an EMBL/GenBank/DDBJ whole genome shotgun (WGS) entry which is preliminary data.</text>
</comment>
<dbReference type="GO" id="GO:0005762">
    <property type="term" value="C:mitochondrial large ribosomal subunit"/>
    <property type="evidence" value="ECO:0007669"/>
    <property type="project" value="TreeGrafter"/>
</dbReference>
<reference evidence="2" key="2">
    <citation type="submission" date="2020-11" db="EMBL/GenBank/DDBJ databases">
        <authorList>
            <person name="McCartney M.A."/>
            <person name="Auch B."/>
            <person name="Kono T."/>
            <person name="Mallez S."/>
            <person name="Becker A."/>
            <person name="Gohl D.M."/>
            <person name="Silverstein K.A.T."/>
            <person name="Koren S."/>
            <person name="Bechman K.B."/>
            <person name="Herman A."/>
            <person name="Abrahante J.E."/>
            <person name="Garbe J."/>
        </authorList>
    </citation>
    <scope>NUCLEOTIDE SEQUENCE</scope>
    <source>
        <strain evidence="2">Duluth1</strain>
        <tissue evidence="2">Whole animal</tissue>
    </source>
</reference>
<reference evidence="2" key="1">
    <citation type="journal article" date="2019" name="bioRxiv">
        <title>The Genome of the Zebra Mussel, Dreissena polymorpha: A Resource for Invasive Species Research.</title>
        <authorList>
            <person name="McCartney M.A."/>
            <person name="Auch B."/>
            <person name="Kono T."/>
            <person name="Mallez S."/>
            <person name="Zhang Y."/>
            <person name="Obille A."/>
            <person name="Becker A."/>
            <person name="Abrahante J.E."/>
            <person name="Garbe J."/>
            <person name="Badalamenti J.P."/>
            <person name="Herman A."/>
            <person name="Mangelson H."/>
            <person name="Liachko I."/>
            <person name="Sullivan S."/>
            <person name="Sone E.D."/>
            <person name="Koren S."/>
            <person name="Silverstein K.A.T."/>
            <person name="Beckman K.B."/>
            <person name="Gohl D.M."/>
        </authorList>
    </citation>
    <scope>NUCLEOTIDE SEQUENCE</scope>
    <source>
        <strain evidence="2">Duluth1</strain>
        <tissue evidence="2">Whole animal</tissue>
    </source>
</reference>
<name>A0A9D4KBN7_DREPO</name>
<protein>
    <recommendedName>
        <fullName evidence="4">39S ribosomal protein L28, mitochondrial</fullName>
    </recommendedName>
</protein>
<dbReference type="PANTHER" id="PTHR13528:SF2">
    <property type="entry name" value="LARGE RIBOSOMAL SUBUNIT PROTEIN BL28M"/>
    <property type="match status" value="1"/>
</dbReference>
<proteinExistence type="predicted"/>
<dbReference type="GO" id="GO:0003735">
    <property type="term" value="F:structural constituent of ribosome"/>
    <property type="evidence" value="ECO:0007669"/>
    <property type="project" value="InterPro"/>
</dbReference>
<dbReference type="InterPro" id="IPR026569">
    <property type="entry name" value="Ribosomal_bL28"/>
</dbReference>